<dbReference type="AlphaFoldDB" id="A0A931DDC7"/>
<evidence type="ECO:0000313" key="6">
    <source>
        <dbReference type="Proteomes" id="UP000614047"/>
    </source>
</evidence>
<evidence type="ECO:0000256" key="1">
    <source>
        <dbReference type="ARBA" id="ARBA00008520"/>
    </source>
</evidence>
<comment type="caution">
    <text evidence="5">The sequence shown here is derived from an EMBL/GenBank/DDBJ whole genome shotgun (WGS) entry which is preliminary data.</text>
</comment>
<sequence>MPRYDRWFDAYAQEWGRRVGVDVRVEHIDPERLVSRALEVIEAGSGHDLIEWTSSPAQLEPYLVDLADLHDEAVGRFGIEQPLCRRAGYNPTTKKYYGYAHAWAPCQGDYRKSLWQQVGLDDGPATWEELREGGKAIKQKLNVAVGIGMSNELDSNIATRALMWSFGASVQNELEQVVINSPETIAAVTSMVRLYREAMTPEVFSWNQLSNNQGLIAGRLSYIANPISAYRTAQVEAPEVANDIFFTPPLRGPAGVGLSGPQPVFVYFVPKFSKNVDAAKEFLLNLSANDAVSTYQSELYNFPAFPSMVPQLDGWLADDPFGARPPGKLKLLQNAGTWSVDIGYPGPSNPAIGQVFTRSILPRMMARAAQGRQTPAESVAQAEAEIKPIFEKWRRRGLLNGETAHQGGDQERSGERAGA</sequence>
<feature type="compositionally biased region" description="Basic and acidic residues" evidence="4">
    <location>
        <begin position="408"/>
        <end position="419"/>
    </location>
</feature>
<dbReference type="Pfam" id="PF01547">
    <property type="entry name" value="SBP_bac_1"/>
    <property type="match status" value="1"/>
</dbReference>
<accession>A0A931DDC7</accession>
<dbReference type="EMBL" id="JADOUA010000001">
    <property type="protein sequence ID" value="MBG6086307.1"/>
    <property type="molecule type" value="Genomic_DNA"/>
</dbReference>
<dbReference type="Gene3D" id="3.40.190.10">
    <property type="entry name" value="Periplasmic binding protein-like II"/>
    <property type="match status" value="1"/>
</dbReference>
<evidence type="ECO:0000256" key="4">
    <source>
        <dbReference type="SAM" id="MobiDB-lite"/>
    </source>
</evidence>
<reference evidence="5" key="1">
    <citation type="submission" date="2020-11" db="EMBL/GenBank/DDBJ databases">
        <title>Sequencing the genomes of 1000 actinobacteria strains.</title>
        <authorList>
            <person name="Klenk H.-P."/>
        </authorList>
    </citation>
    <scope>NUCLEOTIDE SEQUENCE</scope>
    <source>
        <strain evidence="5">DSM 43175</strain>
    </source>
</reference>
<protein>
    <submittedName>
        <fullName evidence="5">Multiple sugar transport system substrate-binding protein</fullName>
    </submittedName>
</protein>
<keyword evidence="5" id="KW-0762">Sugar transport</keyword>
<dbReference type="InterPro" id="IPR050490">
    <property type="entry name" value="Bact_solute-bd_prot1"/>
</dbReference>
<organism evidence="5 6">
    <name type="scientific">Actinomadura viridis</name>
    <dbReference type="NCBI Taxonomy" id="58110"/>
    <lineage>
        <taxon>Bacteria</taxon>
        <taxon>Bacillati</taxon>
        <taxon>Actinomycetota</taxon>
        <taxon>Actinomycetes</taxon>
        <taxon>Streptosporangiales</taxon>
        <taxon>Thermomonosporaceae</taxon>
        <taxon>Actinomadura</taxon>
    </lineage>
</organism>
<dbReference type="Proteomes" id="UP000614047">
    <property type="component" value="Unassembled WGS sequence"/>
</dbReference>
<dbReference type="RefSeq" id="WP_197009328.1">
    <property type="nucleotide sequence ID" value="NZ_BAABES010000013.1"/>
</dbReference>
<evidence type="ECO:0000313" key="5">
    <source>
        <dbReference type="EMBL" id="MBG6086307.1"/>
    </source>
</evidence>
<keyword evidence="2" id="KW-0813">Transport</keyword>
<dbReference type="PANTHER" id="PTHR43649:SF34">
    <property type="entry name" value="ABC TRANSPORTER PERIPLASMIC-BINDING PROTEIN YCJN-RELATED"/>
    <property type="match status" value="1"/>
</dbReference>
<proteinExistence type="inferred from homology"/>
<dbReference type="InterPro" id="IPR006059">
    <property type="entry name" value="SBP"/>
</dbReference>
<keyword evidence="6" id="KW-1185">Reference proteome</keyword>
<name>A0A931DDC7_9ACTN</name>
<gene>
    <name evidence="5" type="ORF">IW256_000420</name>
</gene>
<comment type="similarity">
    <text evidence="1">Belongs to the bacterial solute-binding protein 1 family.</text>
</comment>
<keyword evidence="3" id="KW-0732">Signal</keyword>
<dbReference type="PANTHER" id="PTHR43649">
    <property type="entry name" value="ARABINOSE-BINDING PROTEIN-RELATED"/>
    <property type="match status" value="1"/>
</dbReference>
<feature type="region of interest" description="Disordered" evidence="4">
    <location>
        <begin position="397"/>
        <end position="419"/>
    </location>
</feature>
<evidence type="ECO:0000256" key="2">
    <source>
        <dbReference type="ARBA" id="ARBA00022448"/>
    </source>
</evidence>
<evidence type="ECO:0000256" key="3">
    <source>
        <dbReference type="ARBA" id="ARBA00022729"/>
    </source>
</evidence>
<dbReference type="SUPFAM" id="SSF53850">
    <property type="entry name" value="Periplasmic binding protein-like II"/>
    <property type="match status" value="1"/>
</dbReference>